<dbReference type="AlphaFoldDB" id="A0A8S2X4H2"/>
<gene>
    <name evidence="1" type="ORF">OVA965_LOCUS44292</name>
    <name evidence="2" type="ORF">TMI583_LOCUS47002</name>
</gene>
<feature type="non-terminal residue" evidence="2">
    <location>
        <position position="1"/>
    </location>
</feature>
<name>A0A8S2X4H2_9BILA</name>
<dbReference type="EMBL" id="CAJNOK010062464">
    <property type="protein sequence ID" value="CAF1641083.1"/>
    <property type="molecule type" value="Genomic_DNA"/>
</dbReference>
<organism evidence="2 3">
    <name type="scientific">Didymodactylos carnosus</name>
    <dbReference type="NCBI Taxonomy" id="1234261"/>
    <lineage>
        <taxon>Eukaryota</taxon>
        <taxon>Metazoa</taxon>
        <taxon>Spiralia</taxon>
        <taxon>Gnathifera</taxon>
        <taxon>Rotifera</taxon>
        <taxon>Eurotatoria</taxon>
        <taxon>Bdelloidea</taxon>
        <taxon>Philodinida</taxon>
        <taxon>Philodinidae</taxon>
        <taxon>Didymodactylos</taxon>
    </lineage>
</organism>
<evidence type="ECO:0000313" key="3">
    <source>
        <dbReference type="Proteomes" id="UP000682733"/>
    </source>
</evidence>
<sequence>MTNAFNASVLNDMMMIRTVLVGAEGLRVHEQSSLLIRFQTEFNNNHGQLEQLRSNST</sequence>
<protein>
    <submittedName>
        <fullName evidence="2">Uncharacterized protein</fullName>
    </submittedName>
</protein>
<comment type="caution">
    <text evidence="2">The sequence shown here is derived from an EMBL/GenBank/DDBJ whole genome shotgun (WGS) entry which is preliminary data.</text>
</comment>
<dbReference type="Proteomes" id="UP000682733">
    <property type="component" value="Unassembled WGS sequence"/>
</dbReference>
<dbReference type="EMBL" id="CAJOBA010089365">
    <property type="protein sequence ID" value="CAF4477534.1"/>
    <property type="molecule type" value="Genomic_DNA"/>
</dbReference>
<dbReference type="Proteomes" id="UP000677228">
    <property type="component" value="Unassembled WGS sequence"/>
</dbReference>
<reference evidence="2" key="1">
    <citation type="submission" date="2021-02" db="EMBL/GenBank/DDBJ databases">
        <authorList>
            <person name="Nowell W R."/>
        </authorList>
    </citation>
    <scope>NUCLEOTIDE SEQUENCE</scope>
</reference>
<evidence type="ECO:0000313" key="2">
    <source>
        <dbReference type="EMBL" id="CAF4477534.1"/>
    </source>
</evidence>
<accession>A0A8S2X4H2</accession>
<evidence type="ECO:0000313" key="1">
    <source>
        <dbReference type="EMBL" id="CAF1641083.1"/>
    </source>
</evidence>
<proteinExistence type="predicted"/>